<keyword evidence="3" id="KW-1185">Reference proteome</keyword>
<organism evidence="2 3">
    <name type="scientific">Caballeronia pedi</name>
    <dbReference type="NCBI Taxonomy" id="1777141"/>
    <lineage>
        <taxon>Bacteria</taxon>
        <taxon>Pseudomonadati</taxon>
        <taxon>Pseudomonadota</taxon>
        <taxon>Betaproteobacteria</taxon>
        <taxon>Burkholderiales</taxon>
        <taxon>Burkholderiaceae</taxon>
        <taxon>Caballeronia</taxon>
    </lineage>
</organism>
<feature type="chain" id="PRO_5007623621" evidence="1">
    <location>
        <begin position="22"/>
        <end position="87"/>
    </location>
</feature>
<keyword evidence="1" id="KW-0732">Signal</keyword>
<accession>A0A158D0T2</accession>
<dbReference type="InterPro" id="IPR025421">
    <property type="entry name" value="DUF4148"/>
</dbReference>
<evidence type="ECO:0000313" key="2">
    <source>
        <dbReference type="EMBL" id="SAK88242.1"/>
    </source>
</evidence>
<dbReference type="RefSeq" id="WP_061178468.1">
    <property type="nucleotide sequence ID" value="NZ_FCOE02000029.1"/>
</dbReference>
<gene>
    <name evidence="2" type="ORF">AWB80_06127</name>
</gene>
<evidence type="ECO:0000313" key="3">
    <source>
        <dbReference type="Proteomes" id="UP000054911"/>
    </source>
</evidence>
<protein>
    <submittedName>
        <fullName evidence="2">Purine nucleoside phosphorylase</fullName>
    </submittedName>
</protein>
<dbReference type="Pfam" id="PF13663">
    <property type="entry name" value="DUF4148"/>
    <property type="match status" value="1"/>
</dbReference>
<evidence type="ECO:0000256" key="1">
    <source>
        <dbReference type="SAM" id="SignalP"/>
    </source>
</evidence>
<name>A0A158D0T2_9BURK</name>
<dbReference type="Proteomes" id="UP000054911">
    <property type="component" value="Unassembled WGS sequence"/>
</dbReference>
<dbReference type="OrthoDB" id="9034330at2"/>
<sequence>MKAFVEAVVALVLAAPVISFAQGDGQSLTRAQVRADLVQAEKSGYSPTAWADFPDGEVQAAKFRLASQKAAAAKASGRTSQPGDIAR</sequence>
<proteinExistence type="predicted"/>
<dbReference type="EMBL" id="FCOE02000029">
    <property type="protein sequence ID" value="SAK88242.1"/>
    <property type="molecule type" value="Genomic_DNA"/>
</dbReference>
<reference evidence="2" key="1">
    <citation type="submission" date="2016-01" db="EMBL/GenBank/DDBJ databases">
        <authorList>
            <person name="Peeters C."/>
        </authorList>
    </citation>
    <scope>NUCLEOTIDE SEQUENCE [LARGE SCALE GENOMIC DNA]</scope>
    <source>
        <strain evidence="2">LMG 29323</strain>
    </source>
</reference>
<feature type="signal peptide" evidence="1">
    <location>
        <begin position="1"/>
        <end position="21"/>
    </location>
</feature>
<comment type="caution">
    <text evidence="2">The sequence shown here is derived from an EMBL/GenBank/DDBJ whole genome shotgun (WGS) entry which is preliminary data.</text>
</comment>
<dbReference type="AlphaFoldDB" id="A0A158D0T2"/>